<evidence type="ECO:0000256" key="1">
    <source>
        <dbReference type="SAM" id="Phobius"/>
    </source>
</evidence>
<feature type="transmembrane region" description="Helical" evidence="1">
    <location>
        <begin position="15"/>
        <end position="35"/>
    </location>
</feature>
<evidence type="ECO:0000313" key="2">
    <source>
        <dbReference type="EMBL" id="KPL86711.1"/>
    </source>
</evidence>
<dbReference type="EMBL" id="LGKP01000021">
    <property type="protein sequence ID" value="KPL86711.1"/>
    <property type="molecule type" value="Genomic_DNA"/>
</dbReference>
<dbReference type="RefSeq" id="WP_054534711.1">
    <property type="nucleotide sequence ID" value="NZ_LGKP01000021.1"/>
</dbReference>
<dbReference type="OrthoDB" id="9922519at2"/>
<organism evidence="2 3">
    <name type="scientific">Herpetosiphon geysericola</name>
    <dbReference type="NCBI Taxonomy" id="70996"/>
    <lineage>
        <taxon>Bacteria</taxon>
        <taxon>Bacillati</taxon>
        <taxon>Chloroflexota</taxon>
        <taxon>Chloroflexia</taxon>
        <taxon>Herpetosiphonales</taxon>
        <taxon>Herpetosiphonaceae</taxon>
        <taxon>Herpetosiphon</taxon>
    </lineage>
</organism>
<gene>
    <name evidence="2" type="ORF">SE18_12080</name>
</gene>
<evidence type="ECO:0000313" key="3">
    <source>
        <dbReference type="Proteomes" id="UP000050277"/>
    </source>
</evidence>
<dbReference type="Proteomes" id="UP000050277">
    <property type="component" value="Unassembled WGS sequence"/>
</dbReference>
<keyword evidence="3" id="KW-1185">Reference proteome</keyword>
<proteinExistence type="predicted"/>
<name>A0A0P6Y9Q8_9CHLR</name>
<sequence>MSRRSPKPSPWPRRFMYITGVVMVIFFAVALNGLYSGNFALAFPMFAGLTGLMLFMIILLFLHNRMNR</sequence>
<feature type="transmembrane region" description="Helical" evidence="1">
    <location>
        <begin position="41"/>
        <end position="62"/>
    </location>
</feature>
<comment type="caution">
    <text evidence="2">The sequence shown here is derived from an EMBL/GenBank/DDBJ whole genome shotgun (WGS) entry which is preliminary data.</text>
</comment>
<keyword evidence="1" id="KW-0812">Transmembrane</keyword>
<protein>
    <submittedName>
        <fullName evidence="2">Uncharacterized protein</fullName>
    </submittedName>
</protein>
<reference evidence="2 3" key="1">
    <citation type="submission" date="2015-07" db="EMBL/GenBank/DDBJ databases">
        <title>Whole genome sequence of Herpetosiphon geysericola DSM 7119.</title>
        <authorList>
            <person name="Hemp J."/>
            <person name="Ward L.M."/>
            <person name="Pace L.A."/>
            <person name="Fischer W.W."/>
        </authorList>
    </citation>
    <scope>NUCLEOTIDE SEQUENCE [LARGE SCALE GENOMIC DNA]</scope>
    <source>
        <strain evidence="2 3">DSM 7119</strain>
    </source>
</reference>
<keyword evidence="1" id="KW-1133">Transmembrane helix</keyword>
<accession>A0A0P6Y9Q8</accession>
<dbReference type="AlphaFoldDB" id="A0A0P6Y9Q8"/>
<keyword evidence="1" id="KW-0472">Membrane</keyword>